<feature type="compositionally biased region" description="Polar residues" evidence="9">
    <location>
        <begin position="41"/>
        <end position="52"/>
    </location>
</feature>
<protein>
    <submittedName>
        <fullName evidence="11">Pilus assembly protein PilZ</fullName>
    </submittedName>
</protein>
<keyword evidence="7" id="KW-1133">Transmembrane helix</keyword>
<organism evidence="11 12">
    <name type="scientific">Nitrosococcus wardiae</name>
    <dbReference type="NCBI Taxonomy" id="1814290"/>
    <lineage>
        <taxon>Bacteria</taxon>
        <taxon>Pseudomonadati</taxon>
        <taxon>Pseudomonadota</taxon>
        <taxon>Gammaproteobacteria</taxon>
        <taxon>Chromatiales</taxon>
        <taxon>Chromatiaceae</taxon>
        <taxon>Nitrosococcus</taxon>
    </lineage>
</organism>
<evidence type="ECO:0000256" key="5">
    <source>
        <dbReference type="ARBA" id="ARBA00022692"/>
    </source>
</evidence>
<feature type="region of interest" description="Disordered" evidence="9">
    <location>
        <begin position="75"/>
        <end position="106"/>
    </location>
</feature>
<evidence type="ECO:0000313" key="12">
    <source>
        <dbReference type="Proteomes" id="UP000294325"/>
    </source>
</evidence>
<accession>A0A4V1AVL3</accession>
<dbReference type="AlphaFoldDB" id="A0A4V1AVL3"/>
<evidence type="ECO:0000256" key="4">
    <source>
        <dbReference type="ARBA" id="ARBA00022519"/>
    </source>
</evidence>
<feature type="domain" description="Type II secretion system protein GspC N-terminal" evidence="10">
    <location>
        <begin position="94"/>
        <end position="172"/>
    </location>
</feature>
<keyword evidence="6" id="KW-0653">Protein transport</keyword>
<evidence type="ECO:0000256" key="3">
    <source>
        <dbReference type="ARBA" id="ARBA00022475"/>
    </source>
</evidence>
<dbReference type="EMBL" id="CP038033">
    <property type="protein sequence ID" value="QBQ53535.1"/>
    <property type="molecule type" value="Genomic_DNA"/>
</dbReference>
<dbReference type="KEGG" id="nwr:E3U44_02705"/>
<evidence type="ECO:0000256" key="6">
    <source>
        <dbReference type="ARBA" id="ARBA00022927"/>
    </source>
</evidence>
<dbReference type="Gene3D" id="2.30.30.830">
    <property type="match status" value="1"/>
</dbReference>
<evidence type="ECO:0000313" key="11">
    <source>
        <dbReference type="EMBL" id="QBQ53535.1"/>
    </source>
</evidence>
<evidence type="ECO:0000256" key="7">
    <source>
        <dbReference type="ARBA" id="ARBA00022989"/>
    </source>
</evidence>
<proteinExistence type="predicted"/>
<evidence type="ECO:0000259" key="10">
    <source>
        <dbReference type="Pfam" id="PF11356"/>
    </source>
</evidence>
<evidence type="ECO:0000256" key="1">
    <source>
        <dbReference type="ARBA" id="ARBA00004533"/>
    </source>
</evidence>
<reference evidence="11 12" key="1">
    <citation type="submission" date="2019-03" db="EMBL/GenBank/DDBJ databases">
        <title>The genome sequence of Nitrosococcus wardiae strain D1FHST reveals the archetypal metabolic capacity of ammonia-oxidizing Gammaproteobacteria.</title>
        <authorList>
            <person name="Wang L."/>
            <person name="Lim C.K."/>
            <person name="Hanson T.E."/>
            <person name="Dang H."/>
            <person name="Klotz M.G."/>
        </authorList>
    </citation>
    <scope>NUCLEOTIDE SEQUENCE [LARGE SCALE GENOMIC DNA]</scope>
    <source>
        <strain evidence="11 12">D1FHS</strain>
    </source>
</reference>
<dbReference type="Pfam" id="PF11356">
    <property type="entry name" value="T2SSC"/>
    <property type="match status" value="1"/>
</dbReference>
<keyword evidence="12" id="KW-1185">Reference proteome</keyword>
<name>A0A4V1AVL3_9GAMM</name>
<keyword evidence="4" id="KW-0997">Cell inner membrane</keyword>
<evidence type="ECO:0000256" key="2">
    <source>
        <dbReference type="ARBA" id="ARBA00022448"/>
    </source>
</evidence>
<dbReference type="Proteomes" id="UP000294325">
    <property type="component" value="Chromosome"/>
</dbReference>
<comment type="subcellular location">
    <subcellularLocation>
        <location evidence="1">Cell inner membrane</location>
    </subcellularLocation>
</comment>
<keyword evidence="2" id="KW-0813">Transport</keyword>
<dbReference type="InterPro" id="IPR024961">
    <property type="entry name" value="T2SS_GspC_N"/>
</dbReference>
<dbReference type="GO" id="GO:0015031">
    <property type="term" value="P:protein transport"/>
    <property type="evidence" value="ECO:0007669"/>
    <property type="project" value="UniProtKB-KW"/>
</dbReference>
<sequence length="199" mass="22501">MHLAEPNHKALAILLVSLCLVVLGVIALEVRYPPRFGQAGNGANSSTPSSNLIPERKPTGDVALLPFDHYEETVARPLFRPSRRPPEPEESESEAQQAAEQSQQPQVPAKELFALNGVVVTEKKTVALLQDIKNNKNLRVREGEKLEGWQIVQIFPDKVLLKNNGHSEALELIRDFEPMAQKLLQRKRAVRRNRQKRRR</sequence>
<dbReference type="RefSeq" id="WP_134356549.1">
    <property type="nucleotide sequence ID" value="NZ_CP038033.1"/>
</dbReference>
<keyword evidence="8" id="KW-0472">Membrane</keyword>
<dbReference type="GO" id="GO:0005886">
    <property type="term" value="C:plasma membrane"/>
    <property type="evidence" value="ECO:0007669"/>
    <property type="project" value="UniProtKB-SubCell"/>
</dbReference>
<dbReference type="OrthoDB" id="5769601at2"/>
<feature type="region of interest" description="Disordered" evidence="9">
    <location>
        <begin position="37"/>
        <end position="58"/>
    </location>
</feature>
<keyword evidence="3" id="KW-1003">Cell membrane</keyword>
<evidence type="ECO:0000256" key="8">
    <source>
        <dbReference type="ARBA" id="ARBA00023136"/>
    </source>
</evidence>
<evidence type="ECO:0000256" key="9">
    <source>
        <dbReference type="SAM" id="MobiDB-lite"/>
    </source>
</evidence>
<feature type="compositionally biased region" description="Low complexity" evidence="9">
    <location>
        <begin position="94"/>
        <end position="106"/>
    </location>
</feature>
<keyword evidence="5" id="KW-0812">Transmembrane</keyword>
<gene>
    <name evidence="11" type="ORF">E3U44_02705</name>
</gene>